<proteinExistence type="predicted"/>
<sequence>MGAVCVPLALRQTQLYVFTSGACFITTTSLSSSSSSSSVSVGCRKLTASVLFVCHLRQFLGPVIERAGV</sequence>
<protein>
    <submittedName>
        <fullName evidence="1">Uncharacterized protein</fullName>
    </submittedName>
</protein>
<dbReference type="EMBL" id="GBXM01052061">
    <property type="protein sequence ID" value="JAH56516.1"/>
    <property type="molecule type" value="Transcribed_RNA"/>
</dbReference>
<name>A0A0E9TSI4_ANGAN</name>
<accession>A0A0E9TSI4</accession>
<reference evidence="1" key="2">
    <citation type="journal article" date="2015" name="Fish Shellfish Immunol.">
        <title>Early steps in the European eel (Anguilla anguilla)-Vibrio vulnificus interaction in the gills: Role of the RtxA13 toxin.</title>
        <authorList>
            <person name="Callol A."/>
            <person name="Pajuelo D."/>
            <person name="Ebbesson L."/>
            <person name="Teles M."/>
            <person name="MacKenzie S."/>
            <person name="Amaro C."/>
        </authorList>
    </citation>
    <scope>NUCLEOTIDE SEQUENCE</scope>
</reference>
<dbReference type="AlphaFoldDB" id="A0A0E9TSI4"/>
<reference evidence="1" key="1">
    <citation type="submission" date="2014-11" db="EMBL/GenBank/DDBJ databases">
        <authorList>
            <person name="Amaro Gonzalez C."/>
        </authorList>
    </citation>
    <scope>NUCLEOTIDE SEQUENCE</scope>
</reference>
<organism evidence="1">
    <name type="scientific">Anguilla anguilla</name>
    <name type="common">European freshwater eel</name>
    <name type="synonym">Muraena anguilla</name>
    <dbReference type="NCBI Taxonomy" id="7936"/>
    <lineage>
        <taxon>Eukaryota</taxon>
        <taxon>Metazoa</taxon>
        <taxon>Chordata</taxon>
        <taxon>Craniata</taxon>
        <taxon>Vertebrata</taxon>
        <taxon>Euteleostomi</taxon>
        <taxon>Actinopterygii</taxon>
        <taxon>Neopterygii</taxon>
        <taxon>Teleostei</taxon>
        <taxon>Anguilliformes</taxon>
        <taxon>Anguillidae</taxon>
        <taxon>Anguilla</taxon>
    </lineage>
</organism>
<evidence type="ECO:0000313" key="1">
    <source>
        <dbReference type="EMBL" id="JAH56516.1"/>
    </source>
</evidence>